<evidence type="ECO:0000313" key="3">
    <source>
        <dbReference type="Proteomes" id="UP001050691"/>
    </source>
</evidence>
<protein>
    <submittedName>
        <fullName evidence="2">Uncharacterized protein</fullName>
    </submittedName>
</protein>
<keyword evidence="1" id="KW-1133">Transmembrane helix</keyword>
<dbReference type="PANTHER" id="PTHR40465:SF1">
    <property type="entry name" value="DUF6534 DOMAIN-CONTAINING PROTEIN"/>
    <property type="match status" value="1"/>
</dbReference>
<accession>A0AAV5A540</accession>
<dbReference type="Proteomes" id="UP001050691">
    <property type="component" value="Unassembled WGS sequence"/>
</dbReference>
<dbReference type="EMBL" id="BPWL01000002">
    <property type="protein sequence ID" value="GJJ07015.1"/>
    <property type="molecule type" value="Genomic_DNA"/>
</dbReference>
<proteinExistence type="predicted"/>
<dbReference type="PANTHER" id="PTHR40465">
    <property type="entry name" value="CHROMOSOME 1, WHOLE GENOME SHOTGUN SEQUENCE"/>
    <property type="match status" value="1"/>
</dbReference>
<keyword evidence="1" id="KW-0812">Transmembrane</keyword>
<keyword evidence="1" id="KW-0472">Membrane</keyword>
<evidence type="ECO:0000256" key="1">
    <source>
        <dbReference type="SAM" id="Phobius"/>
    </source>
</evidence>
<keyword evidence="3" id="KW-1185">Reference proteome</keyword>
<feature type="transmembrane region" description="Helical" evidence="1">
    <location>
        <begin position="99"/>
        <end position="121"/>
    </location>
</feature>
<reference evidence="2" key="1">
    <citation type="submission" date="2021-10" db="EMBL/GenBank/DDBJ databases">
        <title>De novo Genome Assembly of Clathrus columnatus (Basidiomycota, Fungi) Using Illumina and Nanopore Sequence Data.</title>
        <authorList>
            <person name="Ogiso-Tanaka E."/>
            <person name="Itagaki H."/>
            <person name="Hosoya T."/>
            <person name="Hosaka K."/>
        </authorList>
    </citation>
    <scope>NUCLEOTIDE SEQUENCE</scope>
    <source>
        <strain evidence="2">MO-923</strain>
    </source>
</reference>
<sequence>MTSTSTQTQAELIQSLTQVIPITVGACLLGTFLAAVFYGVTLLQTYQYFNRYYGHDSIYLFTLVPILTLLDTLATILNMVAMYFYLIKNFGNSLVLLHFNRYIPCSFVVTLVVSFLVQSVYPHRAYILSGRKLLIPAIILVFGLAGFILGQIFSACTLLALIFGGALKYTSYDIIPYFLLSKCNVNSVLAFLNSREHLRNSENNVVSFHLDSTSPATPKLETMSNLKSMTDTPSELGSTKSSSLSTIHYNNKMETLATTTSQTLDFPVNVTATDDVPEALNPPKQSV</sequence>
<evidence type="ECO:0000313" key="2">
    <source>
        <dbReference type="EMBL" id="GJJ07015.1"/>
    </source>
</evidence>
<name>A0AAV5A540_9AGAM</name>
<feature type="transmembrane region" description="Helical" evidence="1">
    <location>
        <begin position="58"/>
        <end position="87"/>
    </location>
</feature>
<feature type="transmembrane region" description="Helical" evidence="1">
    <location>
        <begin position="20"/>
        <end position="46"/>
    </location>
</feature>
<dbReference type="AlphaFoldDB" id="A0AAV5A540"/>
<organism evidence="2 3">
    <name type="scientific">Clathrus columnatus</name>
    <dbReference type="NCBI Taxonomy" id="1419009"/>
    <lineage>
        <taxon>Eukaryota</taxon>
        <taxon>Fungi</taxon>
        <taxon>Dikarya</taxon>
        <taxon>Basidiomycota</taxon>
        <taxon>Agaricomycotina</taxon>
        <taxon>Agaricomycetes</taxon>
        <taxon>Phallomycetidae</taxon>
        <taxon>Phallales</taxon>
        <taxon>Clathraceae</taxon>
        <taxon>Clathrus</taxon>
    </lineage>
</organism>
<feature type="transmembrane region" description="Helical" evidence="1">
    <location>
        <begin position="133"/>
        <end position="162"/>
    </location>
</feature>
<comment type="caution">
    <text evidence="2">The sequence shown here is derived from an EMBL/GenBank/DDBJ whole genome shotgun (WGS) entry which is preliminary data.</text>
</comment>
<gene>
    <name evidence="2" type="ORF">Clacol_001213</name>
</gene>